<protein>
    <recommendedName>
        <fullName evidence="2">alpha-L-rhamnosidase</fullName>
        <ecNumber evidence="2">3.2.1.40</ecNumber>
    </recommendedName>
</protein>
<dbReference type="Pfam" id="PF17390">
    <property type="entry name" value="Bac_rhamnosid_C"/>
    <property type="match status" value="1"/>
</dbReference>
<feature type="domain" description="Alpha-L-rhamnosidase concanavalin-like" evidence="4">
    <location>
        <begin position="218"/>
        <end position="316"/>
    </location>
</feature>
<feature type="domain" description="Alpha-L-rhamnosidase six-hairpin glycosidase" evidence="6">
    <location>
        <begin position="321"/>
        <end position="678"/>
    </location>
</feature>
<dbReference type="InterPro" id="IPR008928">
    <property type="entry name" value="6-hairpin_glycosidase_sf"/>
</dbReference>
<evidence type="ECO:0000313" key="8">
    <source>
        <dbReference type="EMBL" id="SDC17712.1"/>
    </source>
</evidence>
<evidence type="ECO:0000259" key="5">
    <source>
        <dbReference type="Pfam" id="PF08531"/>
    </source>
</evidence>
<dbReference type="STRING" id="993073.AS029_07780"/>
<evidence type="ECO:0000259" key="4">
    <source>
        <dbReference type="Pfam" id="PF05592"/>
    </source>
</evidence>
<dbReference type="Gene3D" id="1.50.10.10">
    <property type="match status" value="1"/>
</dbReference>
<organism evidence="8 9">
    <name type="scientific">Microbacterium enclense</name>
    <dbReference type="NCBI Taxonomy" id="993073"/>
    <lineage>
        <taxon>Bacteria</taxon>
        <taxon>Bacillati</taxon>
        <taxon>Actinomycetota</taxon>
        <taxon>Actinomycetes</taxon>
        <taxon>Micrococcales</taxon>
        <taxon>Microbacteriaceae</taxon>
        <taxon>Microbacterium</taxon>
    </lineage>
</organism>
<dbReference type="InterPro" id="IPR012341">
    <property type="entry name" value="6hp_glycosidase-like_sf"/>
</dbReference>
<evidence type="ECO:0000256" key="3">
    <source>
        <dbReference type="ARBA" id="ARBA00022801"/>
    </source>
</evidence>
<comment type="catalytic activity">
    <reaction evidence="1">
        <text>Hydrolysis of terminal non-reducing alpha-L-rhamnose residues in alpha-L-rhamnosides.</text>
        <dbReference type="EC" id="3.2.1.40"/>
    </reaction>
</comment>
<keyword evidence="3" id="KW-0378">Hydrolase</keyword>
<dbReference type="InterPro" id="IPR016007">
    <property type="entry name" value="Alpha_rhamnosid"/>
</dbReference>
<dbReference type="GO" id="GO:0005975">
    <property type="term" value="P:carbohydrate metabolic process"/>
    <property type="evidence" value="ECO:0007669"/>
    <property type="project" value="InterPro"/>
</dbReference>
<dbReference type="Pfam" id="PF17389">
    <property type="entry name" value="Bac_rhamnosid6H"/>
    <property type="match status" value="1"/>
</dbReference>
<dbReference type="Pfam" id="PF05592">
    <property type="entry name" value="Bac_rhamnosid"/>
    <property type="match status" value="1"/>
</dbReference>
<dbReference type="RefSeq" id="WP_082642215.1">
    <property type="nucleotide sequence ID" value="NZ_FMYG01000003.1"/>
</dbReference>
<dbReference type="InterPro" id="IPR013737">
    <property type="entry name" value="Bac_rhamnosid_N"/>
</dbReference>
<dbReference type="PANTHER" id="PTHR33307">
    <property type="entry name" value="ALPHA-RHAMNOSIDASE (EUROFUNG)"/>
    <property type="match status" value="1"/>
</dbReference>
<dbReference type="PANTHER" id="PTHR33307:SF6">
    <property type="entry name" value="ALPHA-RHAMNOSIDASE (EUROFUNG)-RELATED"/>
    <property type="match status" value="1"/>
</dbReference>
<reference evidence="8 9" key="1">
    <citation type="submission" date="2016-09" db="EMBL/GenBank/DDBJ databases">
        <authorList>
            <person name="Capua I."/>
            <person name="De Benedictis P."/>
            <person name="Joannis T."/>
            <person name="Lombin L.H."/>
            <person name="Cattoli G."/>
        </authorList>
    </citation>
    <scope>NUCLEOTIDE SEQUENCE [LARGE SCALE GENOMIC DNA]</scope>
    <source>
        <strain evidence="8 9">NIO-1002</strain>
    </source>
</reference>
<accession>A0A1G6JFU1</accession>
<evidence type="ECO:0000259" key="7">
    <source>
        <dbReference type="Pfam" id="PF17390"/>
    </source>
</evidence>
<dbReference type="SUPFAM" id="SSF48208">
    <property type="entry name" value="Six-hairpin glycosidases"/>
    <property type="match status" value="1"/>
</dbReference>
<dbReference type="AlphaFoldDB" id="A0A1G6JFU1"/>
<dbReference type="EMBL" id="FMYG01000003">
    <property type="protein sequence ID" value="SDC17712.1"/>
    <property type="molecule type" value="Genomic_DNA"/>
</dbReference>
<evidence type="ECO:0000256" key="1">
    <source>
        <dbReference type="ARBA" id="ARBA00001445"/>
    </source>
</evidence>
<evidence type="ECO:0000256" key="2">
    <source>
        <dbReference type="ARBA" id="ARBA00012652"/>
    </source>
</evidence>
<sequence>MISTAVRSADLSGSLPEWRAKPVGTGDSNVPVPLIRGHFDLLTVPDDAVVRSTFLGIGKLRINGVIVGDEVLEPGWQSYTHRLVYRVHQVADLLRIGENVIEAEVAPGWFSGRIGFFGQRDVYGAHRAVIAQLDIFEDGRWRTVAATDETWTWQPGPTLSAELYDGETYDARIAADSDRVAAPAPVDTVDYDLDLLEERAAPPVRRIRTLRPTRIFTSPSGKTLVDFGRNIVGWARIRVSGPEGTEVRLQHAEVLENGELGTRPLRSAKATDRYVLAGTGPEEWEPSFTYHGFRYLQVDGWPTGDVRVEDLEAVVISTDLRRTGWFRTSFEPLAQLHRNVVASTEGNFVSIPTDCPQRDERLGWTGDVAVFAPTAEYLFDSSEFLRSWLADVALEQRANGAIPNFVPEIPFPPGSEKIHGQFGDIHPAVWGDAITLVPWAVYNSTGDPRYLAHVYESMCNWVDGVAQVAGPGYIRREGFQFGDWLDPVAPPEDPAGGSTDPALVATAYFAHSARLVADAAQVLGRVDDEARYRTLADAVRAAFRAEFVDATGRMTSHSQTAYAIALRLGLLETPKQIDGAGQALAELVRAGGHVIGTGFVGTPLVLDALTDAGEIDDAYRLLLNEERPSWLYAVSLGATTIWERWDSMLPDGSINPGEMTSFNHFAFGAVADWLHRTVAGLQPAAPGWERIRIAPRPRLPLRDAGATHLTPFGEASLDWEVSGGHLNMQVTVPPGTVAEVDLEGIEPYELGQGVHSLSVTAPATYVEVAEVG</sequence>
<dbReference type="OrthoDB" id="9761045at2"/>
<name>A0A1G6JFU1_9MICO</name>
<proteinExistence type="predicted"/>
<dbReference type="Proteomes" id="UP000183203">
    <property type="component" value="Unassembled WGS sequence"/>
</dbReference>
<dbReference type="InterPro" id="IPR035396">
    <property type="entry name" value="Bac_rhamnosid6H"/>
</dbReference>
<dbReference type="InterPro" id="IPR035398">
    <property type="entry name" value="Bac_rhamnosid_C"/>
</dbReference>
<dbReference type="GO" id="GO:0030596">
    <property type="term" value="F:alpha-L-rhamnosidase activity"/>
    <property type="evidence" value="ECO:0007669"/>
    <property type="project" value="UniProtKB-EC"/>
</dbReference>
<dbReference type="Pfam" id="PF08531">
    <property type="entry name" value="Bac_rhamnosid_N"/>
    <property type="match status" value="1"/>
</dbReference>
<dbReference type="EC" id="3.2.1.40" evidence="2"/>
<evidence type="ECO:0000259" key="6">
    <source>
        <dbReference type="Pfam" id="PF17389"/>
    </source>
</evidence>
<feature type="domain" description="Alpha-L-rhamnosidase C-terminal" evidence="7">
    <location>
        <begin position="680"/>
        <end position="749"/>
    </location>
</feature>
<dbReference type="Gene3D" id="2.60.420.10">
    <property type="entry name" value="Maltose phosphorylase, domain 3"/>
    <property type="match status" value="1"/>
</dbReference>
<dbReference type="InterPro" id="IPR008902">
    <property type="entry name" value="Rhamnosid_concanavalin"/>
</dbReference>
<feature type="domain" description="Bacterial alpha-L-rhamnosidase N-terminal" evidence="5">
    <location>
        <begin position="47"/>
        <end position="206"/>
    </location>
</feature>
<gene>
    <name evidence="8" type="ORF">SAMN05216418_1815</name>
</gene>
<dbReference type="Gene3D" id="2.60.120.260">
    <property type="entry name" value="Galactose-binding domain-like"/>
    <property type="match status" value="2"/>
</dbReference>
<evidence type="ECO:0000313" key="9">
    <source>
        <dbReference type="Proteomes" id="UP000183203"/>
    </source>
</evidence>